<gene>
    <name evidence="2" type="ordered locus">Rpdx1_4612</name>
</gene>
<reference evidence="2" key="1">
    <citation type="submission" date="2010-12" db="EMBL/GenBank/DDBJ databases">
        <title>Complete sequence of Rhodopseudomonas palustris DX-1.</title>
        <authorList>
            <consortium name="US DOE Joint Genome Institute"/>
            <person name="Lucas S."/>
            <person name="Copeland A."/>
            <person name="Lapidus A."/>
            <person name="Cheng J.-F."/>
            <person name="Goodwin L."/>
            <person name="Pitluck S."/>
            <person name="Misra M."/>
            <person name="Chertkov O."/>
            <person name="Detter J.C."/>
            <person name="Han C."/>
            <person name="Tapia R."/>
            <person name="Land M."/>
            <person name="Hauser L."/>
            <person name="Kyrpides N."/>
            <person name="Ivanova N."/>
            <person name="Ovchinnikova G."/>
            <person name="Logan B."/>
            <person name="Oda Y."/>
            <person name="Harwood C."/>
            <person name="Woyke T."/>
        </authorList>
    </citation>
    <scope>NUCLEOTIDE SEQUENCE [LARGE SCALE GENOMIC DNA]</scope>
    <source>
        <strain evidence="2">DX-1</strain>
    </source>
</reference>
<dbReference type="HOGENOM" id="CLU_1591432_0_0_5"/>
<evidence type="ECO:0008006" key="4">
    <source>
        <dbReference type="Google" id="ProtNLM"/>
    </source>
</evidence>
<keyword evidence="1" id="KW-0472">Membrane</keyword>
<keyword evidence="1" id="KW-0812">Transmembrane</keyword>
<dbReference type="Proteomes" id="UP000001402">
    <property type="component" value="Chromosome"/>
</dbReference>
<feature type="transmembrane region" description="Helical" evidence="1">
    <location>
        <begin position="63"/>
        <end position="82"/>
    </location>
</feature>
<evidence type="ECO:0000313" key="2">
    <source>
        <dbReference type="EMBL" id="ADU46161.1"/>
    </source>
</evidence>
<proteinExistence type="predicted"/>
<evidence type="ECO:0000313" key="3">
    <source>
        <dbReference type="Proteomes" id="UP000001402"/>
    </source>
</evidence>
<dbReference type="KEGG" id="rpx:Rpdx1_4612"/>
<name>E6VCA8_RHOPX</name>
<feature type="transmembrane region" description="Helical" evidence="1">
    <location>
        <begin position="12"/>
        <end position="29"/>
    </location>
</feature>
<feature type="transmembrane region" description="Helical" evidence="1">
    <location>
        <begin position="126"/>
        <end position="147"/>
    </location>
</feature>
<accession>E6VCA8</accession>
<evidence type="ECO:0000256" key="1">
    <source>
        <dbReference type="SAM" id="Phobius"/>
    </source>
</evidence>
<protein>
    <recommendedName>
        <fullName evidence="4">Transmembrane protein</fullName>
    </recommendedName>
</protein>
<dbReference type="InterPro" id="IPR046739">
    <property type="entry name" value="DUF6789"/>
</dbReference>
<dbReference type="AlphaFoldDB" id="E6VCA8"/>
<dbReference type="EMBL" id="CP002418">
    <property type="protein sequence ID" value="ADU46161.1"/>
    <property type="molecule type" value="Genomic_DNA"/>
</dbReference>
<organism evidence="2 3">
    <name type="scientific">Rhodopseudomonas palustris (strain DX-1)</name>
    <dbReference type="NCBI Taxonomy" id="652103"/>
    <lineage>
        <taxon>Bacteria</taxon>
        <taxon>Pseudomonadati</taxon>
        <taxon>Pseudomonadota</taxon>
        <taxon>Alphaproteobacteria</taxon>
        <taxon>Hyphomicrobiales</taxon>
        <taxon>Nitrobacteraceae</taxon>
        <taxon>Rhodopseudomonas</taxon>
    </lineage>
</organism>
<feature type="transmembrane region" description="Helical" evidence="1">
    <location>
        <begin position="94"/>
        <end position="114"/>
    </location>
</feature>
<keyword evidence="1" id="KW-1133">Transmembrane helix</keyword>
<dbReference type="Pfam" id="PF20587">
    <property type="entry name" value="DUF6789"/>
    <property type="match status" value="1"/>
</dbReference>
<sequence length="156" mass="16757">MRTRLARLFRDAVVSGLCGMAAQWGLRWARGALGILPSFQPYEDLQRQLAEALGASPPAALQAALPLLSGALIWSSIFAWAYRWIPGRSALTKGFAVTGFAWLLTGFVLLPLVGKGVFASRVDAGAWPAVMMLAMLSAYCLTLSVVYGRLRRGGAD</sequence>